<dbReference type="SUPFAM" id="SSF54975">
    <property type="entry name" value="Acylphosphatase/BLUF domain-like"/>
    <property type="match status" value="1"/>
</dbReference>
<evidence type="ECO:0000256" key="1">
    <source>
        <dbReference type="ARBA" id="ARBA00005614"/>
    </source>
</evidence>
<dbReference type="InterPro" id="IPR017968">
    <property type="entry name" value="Acylphosphatase_CS"/>
</dbReference>
<comment type="caution">
    <text evidence="9">The sequence shown here is derived from an EMBL/GenBank/DDBJ whole genome shotgun (WGS) entry which is preliminary data.</text>
</comment>
<protein>
    <recommendedName>
        <fullName evidence="2 4">Acylphosphatase</fullName>
        <ecNumber evidence="2 4">3.6.1.7</ecNumber>
    </recommendedName>
</protein>
<feature type="active site" evidence="4">
    <location>
        <position position="45"/>
    </location>
</feature>
<dbReference type="PROSITE" id="PS51160">
    <property type="entry name" value="ACYLPHOSPHATASE_3"/>
    <property type="match status" value="1"/>
</dbReference>
<evidence type="ECO:0000256" key="4">
    <source>
        <dbReference type="PROSITE-ProRule" id="PRU00520"/>
    </source>
</evidence>
<dbReference type="InterPro" id="IPR020456">
    <property type="entry name" value="Acylphosphatase"/>
</dbReference>
<dbReference type="RefSeq" id="WP_151025239.1">
    <property type="nucleotide sequence ID" value="NZ_JACHIB010000028.1"/>
</dbReference>
<evidence type="ECO:0000256" key="2">
    <source>
        <dbReference type="ARBA" id="ARBA00012150"/>
    </source>
</evidence>
<feature type="active site" evidence="4">
    <location>
        <position position="27"/>
    </location>
</feature>
<dbReference type="PANTHER" id="PTHR47268:SF4">
    <property type="entry name" value="ACYLPHOSPHATASE"/>
    <property type="match status" value="1"/>
</dbReference>
<gene>
    <name evidence="9" type="ORF">HNR28_003533</name>
</gene>
<dbReference type="GO" id="GO:0003998">
    <property type="term" value="F:acylphosphatase activity"/>
    <property type="evidence" value="ECO:0007669"/>
    <property type="project" value="UniProtKB-EC"/>
</dbReference>
<keyword evidence="4 5" id="KW-0378">Hydrolase</keyword>
<dbReference type="PRINTS" id="PR00112">
    <property type="entry name" value="ACYLPHPHTASE"/>
</dbReference>
<dbReference type="NCBIfam" id="NF010998">
    <property type="entry name" value="PRK14424.1"/>
    <property type="match status" value="1"/>
</dbReference>
<feature type="region of interest" description="Disordered" evidence="7">
    <location>
        <begin position="79"/>
        <end position="98"/>
    </location>
</feature>
<dbReference type="EMBL" id="JACHIB010000028">
    <property type="protein sequence ID" value="MBB6085472.1"/>
    <property type="molecule type" value="Genomic_DNA"/>
</dbReference>
<evidence type="ECO:0000313" key="10">
    <source>
        <dbReference type="Proteomes" id="UP000541136"/>
    </source>
</evidence>
<dbReference type="InterPro" id="IPR001792">
    <property type="entry name" value="Acylphosphatase-like_dom"/>
</dbReference>
<reference evidence="9 10" key="1">
    <citation type="submission" date="2020-08" db="EMBL/GenBank/DDBJ databases">
        <title>Genomic Encyclopedia of Type Strains, Phase IV (KMG-IV): sequencing the most valuable type-strain genomes for metagenomic binning, comparative biology and taxonomic classification.</title>
        <authorList>
            <person name="Goeker M."/>
        </authorList>
    </citation>
    <scope>NUCLEOTIDE SEQUENCE [LARGE SCALE GENOMIC DNA]</scope>
    <source>
        <strain evidence="9 10">DSM 12141</strain>
    </source>
</reference>
<name>A0A7W9TTW8_CASDE</name>
<proteinExistence type="inferred from homology"/>
<sequence length="98" mass="10974">MKSLPDQHQLETLTVLVEGRVQGVGFRAATVRQAHQLKLGGWVRNLPDGRVEALIQGEHAAVDRMLSWLLQGPPAARVTGVTHTETPTERHYDRFEQI</sequence>
<evidence type="ECO:0000256" key="3">
    <source>
        <dbReference type="ARBA" id="ARBA00047645"/>
    </source>
</evidence>
<comment type="catalytic activity">
    <reaction evidence="3 4 5">
        <text>an acyl phosphate + H2O = a carboxylate + phosphate + H(+)</text>
        <dbReference type="Rhea" id="RHEA:14965"/>
        <dbReference type="ChEBI" id="CHEBI:15377"/>
        <dbReference type="ChEBI" id="CHEBI:15378"/>
        <dbReference type="ChEBI" id="CHEBI:29067"/>
        <dbReference type="ChEBI" id="CHEBI:43474"/>
        <dbReference type="ChEBI" id="CHEBI:59918"/>
        <dbReference type="EC" id="3.6.1.7"/>
    </reaction>
</comment>
<evidence type="ECO:0000313" key="9">
    <source>
        <dbReference type="EMBL" id="MBB6085472.1"/>
    </source>
</evidence>
<dbReference type="PANTHER" id="PTHR47268">
    <property type="entry name" value="ACYLPHOSPHATASE"/>
    <property type="match status" value="1"/>
</dbReference>
<feature type="domain" description="Acylphosphatase-like" evidence="8">
    <location>
        <begin position="12"/>
        <end position="98"/>
    </location>
</feature>
<feature type="compositionally biased region" description="Basic and acidic residues" evidence="7">
    <location>
        <begin position="86"/>
        <end position="98"/>
    </location>
</feature>
<dbReference type="EC" id="3.6.1.7" evidence="2 4"/>
<evidence type="ECO:0000256" key="5">
    <source>
        <dbReference type="RuleBase" id="RU000553"/>
    </source>
</evidence>
<accession>A0A7W9TTW8</accession>
<evidence type="ECO:0000256" key="6">
    <source>
        <dbReference type="RuleBase" id="RU004168"/>
    </source>
</evidence>
<evidence type="ECO:0000259" key="8">
    <source>
        <dbReference type="PROSITE" id="PS51160"/>
    </source>
</evidence>
<dbReference type="PROSITE" id="PS00151">
    <property type="entry name" value="ACYLPHOSPHATASE_2"/>
    <property type="match status" value="1"/>
</dbReference>
<dbReference type="InterPro" id="IPR036046">
    <property type="entry name" value="Acylphosphatase-like_dom_sf"/>
</dbReference>
<comment type="similarity">
    <text evidence="1 6">Belongs to the acylphosphatase family.</text>
</comment>
<dbReference type="Gene3D" id="3.30.70.100">
    <property type="match status" value="1"/>
</dbReference>
<dbReference type="AlphaFoldDB" id="A0A7W9TTW8"/>
<dbReference type="PROSITE" id="PS00150">
    <property type="entry name" value="ACYLPHOSPHATASE_1"/>
    <property type="match status" value="1"/>
</dbReference>
<organism evidence="9 10">
    <name type="scientific">Castellaniella defragrans</name>
    <name type="common">Alcaligenes defragrans</name>
    <dbReference type="NCBI Taxonomy" id="75697"/>
    <lineage>
        <taxon>Bacteria</taxon>
        <taxon>Pseudomonadati</taxon>
        <taxon>Pseudomonadota</taxon>
        <taxon>Betaproteobacteria</taxon>
        <taxon>Burkholderiales</taxon>
        <taxon>Alcaligenaceae</taxon>
        <taxon>Castellaniella</taxon>
    </lineage>
</organism>
<dbReference type="Pfam" id="PF00708">
    <property type="entry name" value="Acylphosphatase"/>
    <property type="match status" value="1"/>
</dbReference>
<evidence type="ECO:0000256" key="7">
    <source>
        <dbReference type="SAM" id="MobiDB-lite"/>
    </source>
</evidence>
<dbReference type="Proteomes" id="UP000541136">
    <property type="component" value="Unassembled WGS sequence"/>
</dbReference>